<comment type="caution">
    <text evidence="2">The sequence shown here is derived from an EMBL/GenBank/DDBJ whole genome shotgun (WGS) entry which is preliminary data.</text>
</comment>
<dbReference type="OrthoDB" id="5408618at2759"/>
<proteinExistence type="predicted"/>
<dbReference type="RefSeq" id="XP_037166933.1">
    <property type="nucleotide sequence ID" value="XM_037306423.1"/>
</dbReference>
<name>A0A8H6FZC5_9LECA</name>
<accession>A0A8H6FZC5</accession>
<feature type="region of interest" description="Disordered" evidence="1">
    <location>
        <begin position="1"/>
        <end position="21"/>
    </location>
</feature>
<reference evidence="2 3" key="1">
    <citation type="journal article" date="2020" name="Genomics">
        <title>Complete, high-quality genomes from long-read metagenomic sequencing of two wolf lichen thalli reveals enigmatic genome architecture.</title>
        <authorList>
            <person name="McKenzie S.K."/>
            <person name="Walston R.F."/>
            <person name="Allen J.L."/>
        </authorList>
    </citation>
    <scope>NUCLEOTIDE SEQUENCE [LARGE SCALE GENOMIC DNA]</scope>
    <source>
        <strain evidence="2">WasteWater2</strain>
    </source>
</reference>
<protein>
    <submittedName>
        <fullName evidence="2">Uncharacterized protein</fullName>
    </submittedName>
</protein>
<evidence type="ECO:0000313" key="2">
    <source>
        <dbReference type="EMBL" id="KAF6237609.1"/>
    </source>
</evidence>
<gene>
    <name evidence="2" type="ORF">HO173_004499</name>
</gene>
<organism evidence="2 3">
    <name type="scientific">Letharia columbiana</name>
    <dbReference type="NCBI Taxonomy" id="112416"/>
    <lineage>
        <taxon>Eukaryota</taxon>
        <taxon>Fungi</taxon>
        <taxon>Dikarya</taxon>
        <taxon>Ascomycota</taxon>
        <taxon>Pezizomycotina</taxon>
        <taxon>Lecanoromycetes</taxon>
        <taxon>OSLEUM clade</taxon>
        <taxon>Lecanoromycetidae</taxon>
        <taxon>Lecanorales</taxon>
        <taxon>Lecanorineae</taxon>
        <taxon>Parmeliaceae</taxon>
        <taxon>Letharia</taxon>
    </lineage>
</organism>
<dbReference type="Proteomes" id="UP000578531">
    <property type="component" value="Unassembled WGS sequence"/>
</dbReference>
<sequence>MDISHESTAKAATVSEDQEPFKHQLLRERGRSNSPVVVYDCDQKTVQVRSKKNVESEDNYQKVKLPARSKQVTLFVDEETQSKLTTRSTGHDGQSNVLLAQLYLDRLGLYGQIFRFLGLLSTLYVMNAGPLSETSSQTIV</sequence>
<dbReference type="EMBL" id="JACCJC010000014">
    <property type="protein sequence ID" value="KAF6237609.1"/>
    <property type="molecule type" value="Genomic_DNA"/>
</dbReference>
<evidence type="ECO:0000313" key="3">
    <source>
        <dbReference type="Proteomes" id="UP000578531"/>
    </source>
</evidence>
<keyword evidence="3" id="KW-1185">Reference proteome</keyword>
<dbReference type="AlphaFoldDB" id="A0A8H6FZC5"/>
<evidence type="ECO:0000256" key="1">
    <source>
        <dbReference type="SAM" id="MobiDB-lite"/>
    </source>
</evidence>
<dbReference type="GeneID" id="59286164"/>